<dbReference type="RefSeq" id="WP_133416458.1">
    <property type="nucleotide sequence ID" value="NZ_SCWD01000001.1"/>
</dbReference>
<dbReference type="AlphaFoldDB" id="A0A9Q8CIT3"/>
<proteinExistence type="predicted"/>
<evidence type="ECO:0000313" key="2">
    <source>
        <dbReference type="EMBL" id="TDM03595.1"/>
    </source>
</evidence>
<protein>
    <submittedName>
        <fullName evidence="2">Uncharacterized protein</fullName>
    </submittedName>
</protein>
<keyword evidence="3" id="KW-1185">Reference proteome</keyword>
<reference evidence="2 3" key="1">
    <citation type="submission" date="2019-01" db="EMBL/GenBank/DDBJ databases">
        <title>Draft genome sequences of the type strains of six Macrococcus species.</title>
        <authorList>
            <person name="Mazhar S."/>
            <person name="Altermann E."/>
            <person name="Hill C."/>
            <person name="Mcauliffe O."/>
        </authorList>
    </citation>
    <scope>NUCLEOTIDE SEQUENCE [LARGE SCALE GENOMIC DNA]</scope>
    <source>
        <strain evidence="2 3">ATCC 51828</strain>
    </source>
</reference>
<accession>A0A9Q8CIT3</accession>
<keyword evidence="1" id="KW-0812">Transmembrane</keyword>
<feature type="transmembrane region" description="Helical" evidence="1">
    <location>
        <begin position="142"/>
        <end position="163"/>
    </location>
</feature>
<feature type="transmembrane region" description="Helical" evidence="1">
    <location>
        <begin position="62"/>
        <end position="85"/>
    </location>
</feature>
<gene>
    <name evidence="2" type="ORF">ERX40_00040</name>
</gene>
<comment type="caution">
    <text evidence="2">The sequence shown here is derived from an EMBL/GenBank/DDBJ whole genome shotgun (WGS) entry which is preliminary data.</text>
</comment>
<sequence length="630" mass="72232">MLSKTLSLNKGLFQHFFFNNLIFMVINIVATFFLIPFAYIILKYNGQEYMPTSHLLGVDPAVMSIFFTGALFYSILSALGMTYFWKNEEASDFMHSLPFTRSRILAHMVGAFLTAVSVNLLINGTLISIFSMYFKNITPEKIGTWIILTLIISLFTFIFTLFVGQLINHYFGHLLLTGLLLLLPLMFHDLATGLYRNLFRGAAVSDYGMNEEKIYTVAERLTFPLAMINNIMDGINWLYFGYIMVATCLLLAATYYLYQRRRNERIVHSFRNRWLEWAVITLVVLLGVMVAGAAFTAGLKNIWVIGIIYLLAFIIIYLLAQAMNQRSPRVKLDMKALMLTFTVVAMIMMATYLYGKWQEGYVPDVDDIEAVSMQTADMYDGAPKMTSRVRDPKFISEVVKMHQEIVDNDQKGSAGAFKVYYKLKNGLEQQRFYNDLDEEQLEKAAALLTSAQFGKAIADGYNWDELKKRNIYIQLVDSERILEPRENEAFIDAFRKDTKYAIIDDPTVRLSANSAVYIDLQRADGIYEGFNLSPYQKNIIAYMIDKNMINRPSDIFQAEQFYRLDVAPDYFRGQLVFEQSDFDKISTTKISGKAFNHALDAGHADYNGRYIYAVGTEDIFAIIKMNKEVK</sequence>
<feature type="transmembrane region" description="Helical" evidence="1">
    <location>
        <begin position="274"/>
        <end position="296"/>
    </location>
</feature>
<feature type="transmembrane region" description="Helical" evidence="1">
    <location>
        <begin position="21"/>
        <end position="42"/>
    </location>
</feature>
<evidence type="ECO:0000256" key="1">
    <source>
        <dbReference type="SAM" id="Phobius"/>
    </source>
</evidence>
<feature type="transmembrane region" description="Helical" evidence="1">
    <location>
        <begin position="332"/>
        <end position="354"/>
    </location>
</feature>
<keyword evidence="1" id="KW-0472">Membrane</keyword>
<evidence type="ECO:0000313" key="3">
    <source>
        <dbReference type="Proteomes" id="UP000295280"/>
    </source>
</evidence>
<organism evidence="2 3">
    <name type="scientific">Macrococcus carouselicus</name>
    <dbReference type="NCBI Taxonomy" id="69969"/>
    <lineage>
        <taxon>Bacteria</taxon>
        <taxon>Bacillati</taxon>
        <taxon>Bacillota</taxon>
        <taxon>Bacilli</taxon>
        <taxon>Bacillales</taxon>
        <taxon>Staphylococcaceae</taxon>
        <taxon>Macrococcus</taxon>
    </lineage>
</organism>
<dbReference type="EMBL" id="SCWD01000001">
    <property type="protein sequence ID" value="TDM03595.1"/>
    <property type="molecule type" value="Genomic_DNA"/>
</dbReference>
<feature type="transmembrane region" description="Helical" evidence="1">
    <location>
        <begin position="105"/>
        <end position="130"/>
    </location>
</feature>
<dbReference type="Proteomes" id="UP000295280">
    <property type="component" value="Unassembled WGS sequence"/>
</dbReference>
<dbReference type="OrthoDB" id="1706490at2"/>
<feature type="transmembrane region" description="Helical" evidence="1">
    <location>
        <begin position="302"/>
        <end position="320"/>
    </location>
</feature>
<feature type="transmembrane region" description="Helical" evidence="1">
    <location>
        <begin position="237"/>
        <end position="258"/>
    </location>
</feature>
<keyword evidence="1" id="KW-1133">Transmembrane helix</keyword>
<name>A0A9Q8CIT3_9STAP</name>
<feature type="transmembrane region" description="Helical" evidence="1">
    <location>
        <begin position="170"/>
        <end position="187"/>
    </location>
</feature>